<dbReference type="WBParaSite" id="Csp11.Scaffold470.g1641.t1">
    <property type="protein sequence ID" value="Csp11.Scaffold470.g1641.t1"/>
    <property type="gene ID" value="Csp11.Scaffold470.g1641"/>
</dbReference>
<dbReference type="STRING" id="1561998.A0A1I7T1Y3"/>
<organism evidence="2 3">
    <name type="scientific">Caenorhabditis tropicalis</name>
    <dbReference type="NCBI Taxonomy" id="1561998"/>
    <lineage>
        <taxon>Eukaryota</taxon>
        <taxon>Metazoa</taxon>
        <taxon>Ecdysozoa</taxon>
        <taxon>Nematoda</taxon>
        <taxon>Chromadorea</taxon>
        <taxon>Rhabditida</taxon>
        <taxon>Rhabditina</taxon>
        <taxon>Rhabditomorpha</taxon>
        <taxon>Rhabditoidea</taxon>
        <taxon>Rhabditidae</taxon>
        <taxon>Peloderinae</taxon>
        <taxon>Caenorhabditis</taxon>
    </lineage>
</organism>
<evidence type="ECO:0000256" key="1">
    <source>
        <dbReference type="SAM" id="MobiDB-lite"/>
    </source>
</evidence>
<feature type="region of interest" description="Disordered" evidence="1">
    <location>
        <begin position="1"/>
        <end position="23"/>
    </location>
</feature>
<dbReference type="Proteomes" id="UP000095282">
    <property type="component" value="Unplaced"/>
</dbReference>
<evidence type="ECO:0000313" key="2">
    <source>
        <dbReference type="Proteomes" id="UP000095282"/>
    </source>
</evidence>
<keyword evidence="2" id="KW-1185">Reference proteome</keyword>
<feature type="region of interest" description="Disordered" evidence="1">
    <location>
        <begin position="93"/>
        <end position="117"/>
    </location>
</feature>
<proteinExistence type="predicted"/>
<reference evidence="3" key="1">
    <citation type="submission" date="2016-11" db="UniProtKB">
        <authorList>
            <consortium name="WormBaseParasite"/>
        </authorList>
    </citation>
    <scope>IDENTIFICATION</scope>
</reference>
<dbReference type="AlphaFoldDB" id="A0A1I7T1Y3"/>
<feature type="compositionally biased region" description="Polar residues" evidence="1">
    <location>
        <begin position="107"/>
        <end position="117"/>
    </location>
</feature>
<evidence type="ECO:0000313" key="3">
    <source>
        <dbReference type="WBParaSite" id="Csp11.Scaffold470.g1641.t1"/>
    </source>
</evidence>
<sequence>MKCNGNSVSAEESSHTSNAPGQLQTRAIPPHVIEQLAASLPISDKNDLVKKLSLQDKLLNNNNNNENNEDIRRRRPSSVHTVGIVANGSSLAHIQPRSYTDEPKSSMIRQDTTKSKTSLAESHQVDLILEEIAADTNSTFL</sequence>
<dbReference type="eggNOG" id="ENOG502TK0S">
    <property type="taxonomic scope" value="Eukaryota"/>
</dbReference>
<accession>A0A1I7T1Y3</accession>
<name>A0A1I7T1Y3_9PELO</name>
<protein>
    <submittedName>
        <fullName evidence="3">Uncharacterized protein</fullName>
    </submittedName>
</protein>